<evidence type="ECO:0000313" key="6">
    <source>
        <dbReference type="EMBL" id="MBG0566362.1"/>
    </source>
</evidence>
<keyword evidence="1" id="KW-0285">Flavoprotein</keyword>
<dbReference type="InterPro" id="IPR050172">
    <property type="entry name" value="SsuD_RutA_monooxygenase"/>
</dbReference>
<keyword evidence="7" id="KW-1185">Reference proteome</keyword>
<keyword evidence="4" id="KW-0503">Monooxygenase</keyword>
<dbReference type="Pfam" id="PF00296">
    <property type="entry name" value="Bac_luciferase"/>
    <property type="match status" value="1"/>
</dbReference>
<accession>A0A931CF41</accession>
<keyword evidence="2" id="KW-0288">FMN</keyword>
<evidence type="ECO:0000313" key="7">
    <source>
        <dbReference type="Proteomes" id="UP000598146"/>
    </source>
</evidence>
<sequence>MSRSMLFPGIAFGVHPGLQHTEPAALQEVWRLVERLGFDWISVFDHLYAANGTSDADCLESIAMHTLLAATTQRVRCGCLVYVPSYRHPAILAKAAATMDIISGGRITLGLGAGWHRREYEAFGLPYESRPRRIRQMQEALRCVDALLNGAGPATVNGEFFRLDQARCEPRPVQSRLPLWVGGGGEQLTLRVAAEADGWNVAFVPPEVFRHKKAVLAGHCDERGRSVSEITCSVNIGLAWNEDDLLEQFGRNAEQSRAAVLHGSVQQMRDLIGAYVDAGADQINVAVRPRKGRGHRLDGFARLADVLGLVPLLSPSLEGVR</sequence>
<evidence type="ECO:0000256" key="1">
    <source>
        <dbReference type="ARBA" id="ARBA00022630"/>
    </source>
</evidence>
<dbReference type="RefSeq" id="WP_196418143.1">
    <property type="nucleotide sequence ID" value="NZ_JADQTO010000020.1"/>
</dbReference>
<dbReference type="Gene3D" id="3.20.20.30">
    <property type="entry name" value="Luciferase-like domain"/>
    <property type="match status" value="1"/>
</dbReference>
<feature type="domain" description="Luciferase-like" evidence="5">
    <location>
        <begin position="16"/>
        <end position="244"/>
    </location>
</feature>
<dbReference type="PANTHER" id="PTHR42847:SF8">
    <property type="entry name" value="CONSERVED PROTEIN"/>
    <property type="match status" value="1"/>
</dbReference>
<dbReference type="EMBL" id="JADQTO010000020">
    <property type="protein sequence ID" value="MBG0566362.1"/>
    <property type="molecule type" value="Genomic_DNA"/>
</dbReference>
<dbReference type="InterPro" id="IPR011251">
    <property type="entry name" value="Luciferase-like_dom"/>
</dbReference>
<evidence type="ECO:0000256" key="2">
    <source>
        <dbReference type="ARBA" id="ARBA00022643"/>
    </source>
</evidence>
<dbReference type="Proteomes" id="UP000598146">
    <property type="component" value="Unassembled WGS sequence"/>
</dbReference>
<dbReference type="GO" id="GO:0008726">
    <property type="term" value="F:alkanesulfonate monooxygenase activity"/>
    <property type="evidence" value="ECO:0007669"/>
    <property type="project" value="TreeGrafter"/>
</dbReference>
<comment type="caution">
    <text evidence="6">The sequence shown here is derived from an EMBL/GenBank/DDBJ whole genome shotgun (WGS) entry which is preliminary data.</text>
</comment>
<reference evidence="6" key="1">
    <citation type="submission" date="2020-11" db="EMBL/GenBank/DDBJ databases">
        <title>Isolation and identification of active actinomycetes.</title>
        <authorList>
            <person name="Sun X."/>
        </authorList>
    </citation>
    <scope>NUCLEOTIDE SEQUENCE</scope>
    <source>
        <strain evidence="6">NEAU-A11</strain>
    </source>
</reference>
<evidence type="ECO:0000256" key="3">
    <source>
        <dbReference type="ARBA" id="ARBA00023002"/>
    </source>
</evidence>
<organism evidence="6 7">
    <name type="scientific">Actinoplanes aureus</name>
    <dbReference type="NCBI Taxonomy" id="2792083"/>
    <lineage>
        <taxon>Bacteria</taxon>
        <taxon>Bacillati</taxon>
        <taxon>Actinomycetota</taxon>
        <taxon>Actinomycetes</taxon>
        <taxon>Micromonosporales</taxon>
        <taxon>Micromonosporaceae</taxon>
        <taxon>Actinoplanes</taxon>
    </lineage>
</organism>
<name>A0A931CF41_9ACTN</name>
<keyword evidence="3" id="KW-0560">Oxidoreductase</keyword>
<dbReference type="PANTHER" id="PTHR42847">
    <property type="entry name" value="ALKANESULFONATE MONOOXYGENASE"/>
    <property type="match status" value="1"/>
</dbReference>
<dbReference type="AlphaFoldDB" id="A0A931CF41"/>
<evidence type="ECO:0000259" key="5">
    <source>
        <dbReference type="Pfam" id="PF00296"/>
    </source>
</evidence>
<evidence type="ECO:0000256" key="4">
    <source>
        <dbReference type="ARBA" id="ARBA00023033"/>
    </source>
</evidence>
<proteinExistence type="predicted"/>
<protein>
    <submittedName>
        <fullName evidence="6">LLM class flavin-dependent oxidoreductase</fullName>
    </submittedName>
</protein>
<dbReference type="GO" id="GO:0046306">
    <property type="term" value="P:alkanesulfonate catabolic process"/>
    <property type="evidence" value="ECO:0007669"/>
    <property type="project" value="TreeGrafter"/>
</dbReference>
<dbReference type="InterPro" id="IPR036661">
    <property type="entry name" value="Luciferase-like_sf"/>
</dbReference>
<dbReference type="SUPFAM" id="SSF51679">
    <property type="entry name" value="Bacterial luciferase-like"/>
    <property type="match status" value="1"/>
</dbReference>
<gene>
    <name evidence="6" type="ORF">I4J89_33435</name>
</gene>